<dbReference type="Gene3D" id="3.10.20.90">
    <property type="entry name" value="Phosphatidylinositol 3-kinase Catalytic Subunit, Chain A, domain 1"/>
    <property type="match status" value="1"/>
</dbReference>
<organism evidence="5 6">
    <name type="scientific">Mya arenaria</name>
    <name type="common">Soft-shell clam</name>
    <dbReference type="NCBI Taxonomy" id="6604"/>
    <lineage>
        <taxon>Eukaryota</taxon>
        <taxon>Metazoa</taxon>
        <taxon>Spiralia</taxon>
        <taxon>Lophotrochozoa</taxon>
        <taxon>Mollusca</taxon>
        <taxon>Bivalvia</taxon>
        <taxon>Autobranchia</taxon>
        <taxon>Heteroconchia</taxon>
        <taxon>Euheterodonta</taxon>
        <taxon>Imparidentia</taxon>
        <taxon>Neoheterodontei</taxon>
        <taxon>Myida</taxon>
        <taxon>Myoidea</taxon>
        <taxon>Myidae</taxon>
        <taxon>Mya</taxon>
    </lineage>
</organism>
<dbReference type="CDD" id="cd14298">
    <property type="entry name" value="UBA2_scUBP14_like"/>
    <property type="match status" value="1"/>
</dbReference>
<dbReference type="InterPro" id="IPR033864">
    <property type="entry name" value="UBA2_scUBP14-like"/>
</dbReference>
<dbReference type="Pfam" id="PF00240">
    <property type="entry name" value="ubiquitin"/>
    <property type="match status" value="1"/>
</dbReference>
<sequence length="388" mass="42936">MADEDFMKKRLASFLNRDKVKLWEEPFTNKDGSAGNIPQTSKQPLSLEIKLLEQGKQLRDQVSDLIHHPGDQMKLICSGLVLKDDLTLQQQNVRVKYDEMDIQIADQTGKPIQLPAGEKKALTLAIALHEKGRQAQCRADILNSVDNYAILCLDIGSTGEELALFMKLHLLQGIVAYHQDRMSEAAQLLGRAESELQRLTIDEDKLNAVMTMGFSEGEARLGLRAVKVESYEMLIGMGYPKGAAAEALRQANNDLNLSLEVLQNHPEYLSLPDPVPKRKVRITDEMIAQVTSMGFEPEMAKWALQKNEGNVGKAIEDLIESGGSIQSPLDDEQPGTSGSSDNCPTVCLPLTVNEKSVEITLVRVFNLAHIGDSPPEACDPDDTNRRHE</sequence>
<feature type="coiled-coil region" evidence="1">
    <location>
        <begin position="182"/>
        <end position="209"/>
    </location>
</feature>
<feature type="domain" description="UBA" evidence="3">
    <location>
        <begin position="281"/>
        <end position="321"/>
    </location>
</feature>
<feature type="domain" description="Ubiquitin-like" evidence="4">
    <location>
        <begin position="36"/>
        <end position="93"/>
    </location>
</feature>
<dbReference type="SMART" id="SM00165">
    <property type="entry name" value="UBA"/>
    <property type="match status" value="2"/>
</dbReference>
<dbReference type="InterPro" id="IPR015940">
    <property type="entry name" value="UBA"/>
</dbReference>
<feature type="compositionally biased region" description="Polar residues" evidence="2">
    <location>
        <begin position="334"/>
        <end position="343"/>
    </location>
</feature>
<dbReference type="Proteomes" id="UP001164746">
    <property type="component" value="Chromosome 7"/>
</dbReference>
<protein>
    <submittedName>
        <fullName evidence="5">NUB1-like protein</fullName>
    </submittedName>
</protein>
<reference evidence="5" key="1">
    <citation type="submission" date="2022-11" db="EMBL/GenBank/DDBJ databases">
        <title>Centuries of genome instability and evolution in soft-shell clam transmissible cancer (bioRxiv).</title>
        <authorList>
            <person name="Hart S.F.M."/>
            <person name="Yonemitsu M.A."/>
            <person name="Giersch R.M."/>
            <person name="Beal B.F."/>
            <person name="Arriagada G."/>
            <person name="Davis B.W."/>
            <person name="Ostrander E.A."/>
            <person name="Goff S.P."/>
            <person name="Metzger M.J."/>
        </authorList>
    </citation>
    <scope>NUCLEOTIDE SEQUENCE</scope>
    <source>
        <strain evidence="5">MELC-2E11</strain>
        <tissue evidence="5">Siphon/mantle</tissue>
    </source>
</reference>
<accession>A0ABY7EKZ1</accession>
<dbReference type="InterPro" id="IPR039749">
    <property type="entry name" value="NUB1"/>
</dbReference>
<dbReference type="PANTHER" id="PTHR12948">
    <property type="entry name" value="NEDD8 ULTIMATE BUSTER-1 BS4 PROTEIN"/>
    <property type="match status" value="1"/>
</dbReference>
<evidence type="ECO:0000256" key="1">
    <source>
        <dbReference type="SAM" id="Coils"/>
    </source>
</evidence>
<proteinExistence type="predicted"/>
<gene>
    <name evidence="5" type="ORF">MAR_034870</name>
</gene>
<keyword evidence="1" id="KW-0175">Coiled coil</keyword>
<dbReference type="PANTHER" id="PTHR12948:SF3">
    <property type="entry name" value="NEDD8 ULTIMATE BUSTER 1"/>
    <property type="match status" value="1"/>
</dbReference>
<dbReference type="Gene3D" id="1.10.8.10">
    <property type="entry name" value="DNA helicase RuvA subunit, C-terminal domain"/>
    <property type="match status" value="2"/>
</dbReference>
<dbReference type="InterPro" id="IPR009060">
    <property type="entry name" value="UBA-like_sf"/>
</dbReference>
<dbReference type="CDD" id="cd14291">
    <property type="entry name" value="UBA1_NUB1_like"/>
    <property type="match status" value="1"/>
</dbReference>
<dbReference type="InterPro" id="IPR029071">
    <property type="entry name" value="Ubiquitin-like_domsf"/>
</dbReference>
<dbReference type="InterPro" id="IPR000626">
    <property type="entry name" value="Ubiquitin-like_dom"/>
</dbReference>
<feature type="domain" description="UBA" evidence="3">
    <location>
        <begin position="225"/>
        <end position="265"/>
    </location>
</feature>
<feature type="region of interest" description="Disordered" evidence="2">
    <location>
        <begin position="323"/>
        <end position="343"/>
    </location>
</feature>
<dbReference type="SUPFAM" id="SSF54236">
    <property type="entry name" value="Ubiquitin-like"/>
    <property type="match status" value="1"/>
</dbReference>
<keyword evidence="6" id="KW-1185">Reference proteome</keyword>
<dbReference type="PROSITE" id="PS50030">
    <property type="entry name" value="UBA"/>
    <property type="match status" value="2"/>
</dbReference>
<name>A0ABY7EKZ1_MYAAR</name>
<evidence type="ECO:0000256" key="2">
    <source>
        <dbReference type="SAM" id="MobiDB-lite"/>
    </source>
</evidence>
<evidence type="ECO:0000313" key="6">
    <source>
        <dbReference type="Proteomes" id="UP001164746"/>
    </source>
</evidence>
<dbReference type="Pfam" id="PF00627">
    <property type="entry name" value="UBA"/>
    <property type="match status" value="1"/>
</dbReference>
<dbReference type="EMBL" id="CP111018">
    <property type="protein sequence ID" value="WAR09794.1"/>
    <property type="molecule type" value="Genomic_DNA"/>
</dbReference>
<evidence type="ECO:0000313" key="5">
    <source>
        <dbReference type="EMBL" id="WAR09794.1"/>
    </source>
</evidence>
<dbReference type="SUPFAM" id="SSF46934">
    <property type="entry name" value="UBA-like"/>
    <property type="match status" value="2"/>
</dbReference>
<evidence type="ECO:0000259" key="4">
    <source>
        <dbReference type="PROSITE" id="PS50053"/>
    </source>
</evidence>
<evidence type="ECO:0000259" key="3">
    <source>
        <dbReference type="PROSITE" id="PS50030"/>
    </source>
</evidence>
<dbReference type="PROSITE" id="PS50053">
    <property type="entry name" value="UBIQUITIN_2"/>
    <property type="match status" value="1"/>
</dbReference>
<dbReference type="CDD" id="cd14270">
    <property type="entry name" value="UBA"/>
    <property type="match status" value="1"/>
</dbReference>